<dbReference type="RefSeq" id="WP_378614277.1">
    <property type="nucleotide sequence ID" value="NZ_JBHSAX010000017.1"/>
</dbReference>
<evidence type="ECO:0000313" key="2">
    <source>
        <dbReference type="EMBL" id="MFC3964524.1"/>
    </source>
</evidence>
<evidence type="ECO:0000256" key="1">
    <source>
        <dbReference type="SAM" id="Phobius"/>
    </source>
</evidence>
<keyword evidence="1" id="KW-1133">Transmembrane helix</keyword>
<gene>
    <name evidence="2" type="ORF">ACFO0B_21285</name>
</gene>
<organism evidence="2 3">
    <name type="scientific">Nocardia jiangsuensis</name>
    <dbReference type="NCBI Taxonomy" id="1691563"/>
    <lineage>
        <taxon>Bacteria</taxon>
        <taxon>Bacillati</taxon>
        <taxon>Actinomycetota</taxon>
        <taxon>Actinomycetes</taxon>
        <taxon>Mycobacteriales</taxon>
        <taxon>Nocardiaceae</taxon>
        <taxon>Nocardia</taxon>
    </lineage>
</organism>
<keyword evidence="1" id="KW-0472">Membrane</keyword>
<accession>A0ABV8DXP6</accession>
<protein>
    <submittedName>
        <fullName evidence="2">Uncharacterized protein</fullName>
    </submittedName>
</protein>
<dbReference type="EMBL" id="JBHSAX010000017">
    <property type="protein sequence ID" value="MFC3964524.1"/>
    <property type="molecule type" value="Genomic_DNA"/>
</dbReference>
<proteinExistence type="predicted"/>
<evidence type="ECO:0000313" key="3">
    <source>
        <dbReference type="Proteomes" id="UP001595696"/>
    </source>
</evidence>
<keyword evidence="1" id="KW-0812">Transmembrane</keyword>
<reference evidence="3" key="1">
    <citation type="journal article" date="2019" name="Int. J. Syst. Evol. Microbiol.">
        <title>The Global Catalogue of Microorganisms (GCM) 10K type strain sequencing project: providing services to taxonomists for standard genome sequencing and annotation.</title>
        <authorList>
            <consortium name="The Broad Institute Genomics Platform"/>
            <consortium name="The Broad Institute Genome Sequencing Center for Infectious Disease"/>
            <person name="Wu L."/>
            <person name="Ma J."/>
        </authorList>
    </citation>
    <scope>NUCLEOTIDE SEQUENCE [LARGE SCALE GENOMIC DNA]</scope>
    <source>
        <strain evidence="3">CGMCC 4.7330</strain>
    </source>
</reference>
<keyword evidence="3" id="KW-1185">Reference proteome</keyword>
<name>A0ABV8DXP6_9NOCA</name>
<comment type="caution">
    <text evidence="2">The sequence shown here is derived from an EMBL/GenBank/DDBJ whole genome shotgun (WGS) entry which is preliminary data.</text>
</comment>
<feature type="transmembrane region" description="Helical" evidence="1">
    <location>
        <begin position="17"/>
        <end position="36"/>
    </location>
</feature>
<dbReference type="Proteomes" id="UP001595696">
    <property type="component" value="Unassembled WGS sequence"/>
</dbReference>
<sequence length="41" mass="4364">MRATDRGNDGGTDMIELGWTVAVGLPLVVLISVILWPSGRP</sequence>